<accession>A0A238W460</accession>
<proteinExistence type="predicted"/>
<dbReference type="AlphaFoldDB" id="A0A238W460"/>
<evidence type="ECO:0000313" key="1">
    <source>
        <dbReference type="EMBL" id="SNR41177.1"/>
    </source>
</evidence>
<dbReference type="EMBL" id="FZNY01000001">
    <property type="protein sequence ID" value="SNR41177.1"/>
    <property type="molecule type" value="Genomic_DNA"/>
</dbReference>
<organism evidence="1 2">
    <name type="scientific">Dokdonia pacifica</name>
    <dbReference type="NCBI Taxonomy" id="1627892"/>
    <lineage>
        <taxon>Bacteria</taxon>
        <taxon>Pseudomonadati</taxon>
        <taxon>Bacteroidota</taxon>
        <taxon>Flavobacteriia</taxon>
        <taxon>Flavobacteriales</taxon>
        <taxon>Flavobacteriaceae</taxon>
        <taxon>Dokdonia</taxon>
    </lineage>
</organism>
<dbReference type="Proteomes" id="UP000198379">
    <property type="component" value="Unassembled WGS sequence"/>
</dbReference>
<protein>
    <submittedName>
        <fullName evidence="1">Uncharacterized protein</fullName>
    </submittedName>
</protein>
<dbReference type="OrthoDB" id="1046091at2"/>
<dbReference type="RefSeq" id="WP_089369988.1">
    <property type="nucleotide sequence ID" value="NZ_BMEP01000002.1"/>
</dbReference>
<gene>
    <name evidence="1" type="ORF">SAMN06265376_101663</name>
</gene>
<name>A0A238W460_9FLAO</name>
<sequence length="182" mass="21229">MKDKNKKSEINFDEIRRLAKEADNNKGFDLGFEEDLVENNYDIDFTDDQQNPEESHRLFYAIEGILRNHLPKGDAYEELRTVVREEKTIFLTGKKKDITGRRNADSRQAYISSHLKVALNTLFEWVSEGGNSFDLFMKFRALNIERGYFKEEELSDYNQKLKKGLNWNPKDHKKNSGQAGNG</sequence>
<keyword evidence="2" id="KW-1185">Reference proteome</keyword>
<evidence type="ECO:0000313" key="2">
    <source>
        <dbReference type="Proteomes" id="UP000198379"/>
    </source>
</evidence>
<reference evidence="1 2" key="1">
    <citation type="submission" date="2017-06" db="EMBL/GenBank/DDBJ databases">
        <authorList>
            <person name="Kim H.J."/>
            <person name="Triplett B.A."/>
        </authorList>
    </citation>
    <scope>NUCLEOTIDE SEQUENCE [LARGE SCALE GENOMIC DNA]</scope>
    <source>
        <strain evidence="1 2">DSM 25597</strain>
    </source>
</reference>